<dbReference type="OrthoDB" id="6155048at2759"/>
<accession>A0A9Q1GYZ8</accession>
<keyword evidence="3" id="KW-1185">Reference proteome</keyword>
<proteinExistence type="predicted"/>
<evidence type="ECO:0000313" key="3">
    <source>
        <dbReference type="Proteomes" id="UP001152320"/>
    </source>
</evidence>
<evidence type="ECO:0000256" key="1">
    <source>
        <dbReference type="SAM" id="MobiDB-lite"/>
    </source>
</evidence>
<feature type="region of interest" description="Disordered" evidence="1">
    <location>
        <begin position="34"/>
        <end position="54"/>
    </location>
</feature>
<gene>
    <name evidence="2" type="ORF">HOLleu_30043</name>
</gene>
<protein>
    <submittedName>
        <fullName evidence="2">Uncharacterized protein</fullName>
    </submittedName>
</protein>
<evidence type="ECO:0000313" key="2">
    <source>
        <dbReference type="EMBL" id="KAJ8027943.1"/>
    </source>
</evidence>
<dbReference type="Proteomes" id="UP001152320">
    <property type="component" value="Chromosome 15"/>
</dbReference>
<dbReference type="AlphaFoldDB" id="A0A9Q1GYZ8"/>
<dbReference type="EMBL" id="JAIZAY010000015">
    <property type="protein sequence ID" value="KAJ8027943.1"/>
    <property type="molecule type" value="Genomic_DNA"/>
</dbReference>
<feature type="region of interest" description="Disordered" evidence="1">
    <location>
        <begin position="323"/>
        <end position="342"/>
    </location>
</feature>
<organism evidence="2 3">
    <name type="scientific">Holothuria leucospilota</name>
    <name type="common">Black long sea cucumber</name>
    <name type="synonym">Mertensiothuria leucospilota</name>
    <dbReference type="NCBI Taxonomy" id="206669"/>
    <lineage>
        <taxon>Eukaryota</taxon>
        <taxon>Metazoa</taxon>
        <taxon>Echinodermata</taxon>
        <taxon>Eleutherozoa</taxon>
        <taxon>Echinozoa</taxon>
        <taxon>Holothuroidea</taxon>
        <taxon>Aspidochirotacea</taxon>
        <taxon>Aspidochirotida</taxon>
        <taxon>Holothuriidae</taxon>
        <taxon>Holothuria</taxon>
    </lineage>
</organism>
<name>A0A9Q1GYZ8_HOLLE</name>
<reference evidence="2" key="1">
    <citation type="submission" date="2021-10" db="EMBL/GenBank/DDBJ databases">
        <title>Tropical sea cucumber genome reveals ecological adaptation and Cuvierian tubules defense mechanism.</title>
        <authorList>
            <person name="Chen T."/>
        </authorList>
    </citation>
    <scope>NUCLEOTIDE SEQUENCE</scope>
    <source>
        <strain evidence="2">Nanhai2018</strain>
        <tissue evidence="2">Muscle</tissue>
    </source>
</reference>
<comment type="caution">
    <text evidence="2">The sequence shown here is derived from an EMBL/GenBank/DDBJ whole genome shotgun (WGS) entry which is preliminary data.</text>
</comment>
<feature type="compositionally biased region" description="Polar residues" evidence="1">
    <location>
        <begin position="329"/>
        <end position="342"/>
    </location>
</feature>
<sequence>MPIDVIVFNAVFKFMDSIVCFKASKRALSDKQDEAVDEQIAPEHNVDENTSSEGESSDVFIQHCMSSHELKEDDIELVLEFDWVHLRIGYRHYEMNTVRSYFEIIWEVFMKDLAFAMGFCSEAAQQYAKKGSDHHKSGELLCILCHGTIEELLVPYVRMCKAANHYPTPTGYLNWTKAVKSPKYQYAQEQILTYAQSILNFRKGVRHNKKELIMAGKFKHSPIFHGRNHPKYQQIELIEGRNDILMPPKVKQFVHKFQAVSQSGQIDRCEDMDFQLENLNKRSKVWTPKGVPSESDWMRAFRNLEKLDKLRLTTLERMGCNDPKGVIRASSSHTPQETEILE</sequence>